<dbReference type="SUPFAM" id="SSF51182">
    <property type="entry name" value="RmlC-like cupins"/>
    <property type="match status" value="1"/>
</dbReference>
<protein>
    <submittedName>
        <fullName evidence="1">Uncharacterized protein</fullName>
    </submittedName>
</protein>
<name>Q01VW6_SOLUE</name>
<dbReference type="InParanoid" id="Q01VW6"/>
<dbReference type="EMBL" id="CP000473">
    <property type="protein sequence ID" value="ABJ86199.1"/>
    <property type="molecule type" value="Genomic_DNA"/>
</dbReference>
<proteinExistence type="predicted"/>
<dbReference type="HOGENOM" id="CLU_1433616_0_0_0"/>
<dbReference type="InterPro" id="IPR014710">
    <property type="entry name" value="RmlC-like_jellyroll"/>
</dbReference>
<dbReference type="STRING" id="234267.Acid_5246"/>
<reference evidence="1" key="1">
    <citation type="submission" date="2006-10" db="EMBL/GenBank/DDBJ databases">
        <title>Complete sequence of Solibacter usitatus Ellin6076.</title>
        <authorList>
            <consortium name="US DOE Joint Genome Institute"/>
            <person name="Copeland A."/>
            <person name="Lucas S."/>
            <person name="Lapidus A."/>
            <person name="Barry K."/>
            <person name="Detter J.C."/>
            <person name="Glavina del Rio T."/>
            <person name="Hammon N."/>
            <person name="Israni S."/>
            <person name="Dalin E."/>
            <person name="Tice H."/>
            <person name="Pitluck S."/>
            <person name="Thompson L.S."/>
            <person name="Brettin T."/>
            <person name="Bruce D."/>
            <person name="Han C."/>
            <person name="Tapia R."/>
            <person name="Gilna P."/>
            <person name="Schmutz J."/>
            <person name="Larimer F."/>
            <person name="Land M."/>
            <person name="Hauser L."/>
            <person name="Kyrpides N."/>
            <person name="Mikhailova N."/>
            <person name="Janssen P.H."/>
            <person name="Kuske C.R."/>
            <person name="Richardson P."/>
        </authorList>
    </citation>
    <scope>NUCLEOTIDE SEQUENCE</scope>
    <source>
        <strain evidence="1">Ellin6076</strain>
    </source>
</reference>
<dbReference type="Gene3D" id="2.60.120.10">
    <property type="entry name" value="Jelly Rolls"/>
    <property type="match status" value="1"/>
</dbReference>
<dbReference type="KEGG" id="sus:Acid_5246"/>
<gene>
    <name evidence="1" type="ordered locus">Acid_5246</name>
</gene>
<accession>Q01VW6</accession>
<dbReference type="AlphaFoldDB" id="Q01VW6"/>
<sequence>MPTLLALTVIAYAQDPYAMLPRNYRLEFENDAVRVSRVKYEPGDRLAVHSHPSIPTVYVYLTDGGAIRFTHKTPQFTLERPPVKAGGVRFNRNAQEETHEVEYLGDTPSEYLRIELKTTPGPRHRDARLRNEEDFPWEDPQVRISRLHGKAPAVKRALLVDIEKRSFVWLDGANTPPAPRGLSVLVELK</sequence>
<dbReference type="eggNOG" id="ENOG50331D2">
    <property type="taxonomic scope" value="Bacteria"/>
</dbReference>
<dbReference type="InterPro" id="IPR011051">
    <property type="entry name" value="RmlC_Cupin_sf"/>
</dbReference>
<organism evidence="1">
    <name type="scientific">Solibacter usitatus (strain Ellin6076)</name>
    <dbReference type="NCBI Taxonomy" id="234267"/>
    <lineage>
        <taxon>Bacteria</taxon>
        <taxon>Pseudomonadati</taxon>
        <taxon>Acidobacteriota</taxon>
        <taxon>Terriglobia</taxon>
        <taxon>Bryobacterales</taxon>
        <taxon>Solibacteraceae</taxon>
        <taxon>Candidatus Solibacter</taxon>
    </lineage>
</organism>
<evidence type="ECO:0000313" key="1">
    <source>
        <dbReference type="EMBL" id="ABJ86199.1"/>
    </source>
</evidence>